<sequence>MFSFEHFIGMVVMLAIILPIIFKKMY</sequence>
<dbReference type="EMBL" id="UINC01000434">
    <property type="protein sequence ID" value="SUZ55228.1"/>
    <property type="molecule type" value="Genomic_DNA"/>
</dbReference>
<name>A0A381NN35_9ZZZZ</name>
<protein>
    <submittedName>
        <fullName evidence="2">Uncharacterized protein</fullName>
    </submittedName>
</protein>
<proteinExistence type="predicted"/>
<keyword evidence="1" id="KW-1133">Transmembrane helix</keyword>
<keyword evidence="1" id="KW-0812">Transmembrane</keyword>
<organism evidence="2">
    <name type="scientific">marine metagenome</name>
    <dbReference type="NCBI Taxonomy" id="408172"/>
    <lineage>
        <taxon>unclassified sequences</taxon>
        <taxon>metagenomes</taxon>
        <taxon>ecological metagenomes</taxon>
    </lineage>
</organism>
<accession>A0A381NN35</accession>
<gene>
    <name evidence="2" type="ORF">METZ01_LOCUS8082</name>
</gene>
<feature type="transmembrane region" description="Helical" evidence="1">
    <location>
        <begin position="6"/>
        <end position="22"/>
    </location>
</feature>
<reference evidence="2" key="1">
    <citation type="submission" date="2018-05" db="EMBL/GenBank/DDBJ databases">
        <authorList>
            <person name="Lanie J.A."/>
            <person name="Ng W.-L."/>
            <person name="Kazmierczak K.M."/>
            <person name="Andrzejewski T.M."/>
            <person name="Davidsen T.M."/>
            <person name="Wayne K.J."/>
            <person name="Tettelin H."/>
            <person name="Glass J.I."/>
            <person name="Rusch D."/>
            <person name="Podicherti R."/>
            <person name="Tsui H.-C.T."/>
            <person name="Winkler M.E."/>
        </authorList>
    </citation>
    <scope>NUCLEOTIDE SEQUENCE</scope>
</reference>
<evidence type="ECO:0000313" key="2">
    <source>
        <dbReference type="EMBL" id="SUZ55228.1"/>
    </source>
</evidence>
<keyword evidence="1" id="KW-0472">Membrane</keyword>
<evidence type="ECO:0000256" key="1">
    <source>
        <dbReference type="SAM" id="Phobius"/>
    </source>
</evidence>
<dbReference type="AlphaFoldDB" id="A0A381NN35"/>